<reference evidence="1 2" key="1">
    <citation type="journal article" date="2024" name="IMA Fungus">
        <title>Apiospora arundinis, a panoply of carbohydrate-active enzymes and secondary metabolites.</title>
        <authorList>
            <person name="Sorensen T."/>
            <person name="Petersen C."/>
            <person name="Muurmann A.T."/>
            <person name="Christiansen J.V."/>
            <person name="Brundto M.L."/>
            <person name="Overgaard C.K."/>
            <person name="Boysen A.T."/>
            <person name="Wollenberg R.D."/>
            <person name="Larsen T.O."/>
            <person name="Sorensen J.L."/>
            <person name="Nielsen K.L."/>
            <person name="Sondergaard T.E."/>
        </authorList>
    </citation>
    <scope>NUCLEOTIDE SEQUENCE [LARGE SCALE GENOMIC DNA]</scope>
    <source>
        <strain evidence="1 2">AAU 773</strain>
    </source>
</reference>
<evidence type="ECO:0000313" key="2">
    <source>
        <dbReference type="Proteomes" id="UP001390339"/>
    </source>
</evidence>
<dbReference type="EMBL" id="JAPCWZ010000002">
    <property type="protein sequence ID" value="KAK8877685.1"/>
    <property type="molecule type" value="Genomic_DNA"/>
</dbReference>
<keyword evidence="2" id="KW-1185">Reference proteome</keyword>
<comment type="caution">
    <text evidence="1">The sequence shown here is derived from an EMBL/GenBank/DDBJ whole genome shotgun (WGS) entry which is preliminary data.</text>
</comment>
<name>A0ABR2JIP4_9PEZI</name>
<protein>
    <recommendedName>
        <fullName evidence="3">Extracellular membrane protein CFEM domain-containing protein</fullName>
    </recommendedName>
</protein>
<organism evidence="1 2">
    <name type="scientific">Apiospora arundinis</name>
    <dbReference type="NCBI Taxonomy" id="335852"/>
    <lineage>
        <taxon>Eukaryota</taxon>
        <taxon>Fungi</taxon>
        <taxon>Dikarya</taxon>
        <taxon>Ascomycota</taxon>
        <taxon>Pezizomycotina</taxon>
        <taxon>Sordariomycetes</taxon>
        <taxon>Xylariomycetidae</taxon>
        <taxon>Amphisphaeriales</taxon>
        <taxon>Apiosporaceae</taxon>
        <taxon>Apiospora</taxon>
    </lineage>
</organism>
<accession>A0ABR2JIP4</accession>
<dbReference type="Proteomes" id="UP001390339">
    <property type="component" value="Unassembled WGS sequence"/>
</dbReference>
<evidence type="ECO:0000313" key="1">
    <source>
        <dbReference type="EMBL" id="KAK8877685.1"/>
    </source>
</evidence>
<proteinExistence type="predicted"/>
<gene>
    <name evidence="1" type="ORF">PGQ11_002631</name>
</gene>
<evidence type="ECO:0008006" key="3">
    <source>
        <dbReference type="Google" id="ProtNLM"/>
    </source>
</evidence>
<sequence length="202" mass="21350">MALPPLQPTARGNGIAAPTETAMTTSTFTQLPRVSVTTASELSTPSNWDHKISIYLDKAPGYWQLPACAITPISTIVRDMSKGCGDGGRLTSYTCFCTDSYFKARWDISTDIASSCSRNNNNNHPATVFIAASATPTTTVSASESVLPFPRAAIQSALGVFEAYCDVGVAQGIYAPSDKSSFGESIFICIGGYSCQFESALG</sequence>